<evidence type="ECO:0000256" key="6">
    <source>
        <dbReference type="ARBA" id="ARBA00022801"/>
    </source>
</evidence>
<organism evidence="9 10">
    <name type="scientific">Apteryx mantelli</name>
    <name type="common">North Island brown kiwi</name>
    <dbReference type="NCBI Taxonomy" id="2696672"/>
    <lineage>
        <taxon>Eukaryota</taxon>
        <taxon>Metazoa</taxon>
        <taxon>Chordata</taxon>
        <taxon>Craniata</taxon>
        <taxon>Vertebrata</taxon>
        <taxon>Euteleostomi</taxon>
        <taxon>Archelosauria</taxon>
        <taxon>Archosauria</taxon>
        <taxon>Dinosauria</taxon>
        <taxon>Saurischia</taxon>
        <taxon>Theropoda</taxon>
        <taxon>Coelurosauria</taxon>
        <taxon>Aves</taxon>
        <taxon>Palaeognathae</taxon>
        <taxon>Apterygiformes</taxon>
        <taxon>Apterygidae</taxon>
        <taxon>Apteryx</taxon>
    </lineage>
</organism>
<keyword evidence="7" id="KW-0539">Nucleus</keyword>
<evidence type="ECO:0000256" key="2">
    <source>
        <dbReference type="ARBA" id="ARBA00004123"/>
    </source>
</evidence>
<dbReference type="PANTHER" id="PTHR22930:SF206">
    <property type="entry name" value="NUCLEASE HARBI1"/>
    <property type="match status" value="1"/>
</dbReference>
<dbReference type="SMART" id="SM00349">
    <property type="entry name" value="KRAB"/>
    <property type="match status" value="1"/>
</dbReference>
<evidence type="ECO:0000313" key="9">
    <source>
        <dbReference type="Proteomes" id="UP001652627"/>
    </source>
</evidence>
<dbReference type="GeneID" id="106500480"/>
<dbReference type="InterPro" id="IPR036051">
    <property type="entry name" value="KRAB_dom_sf"/>
</dbReference>
<dbReference type="InterPro" id="IPR027806">
    <property type="entry name" value="HARBI1_dom"/>
</dbReference>
<evidence type="ECO:0000256" key="1">
    <source>
        <dbReference type="ARBA" id="ARBA00001968"/>
    </source>
</evidence>
<evidence type="ECO:0000259" key="8">
    <source>
        <dbReference type="PROSITE" id="PS50805"/>
    </source>
</evidence>
<dbReference type="Pfam" id="PF13359">
    <property type="entry name" value="DDE_Tnp_4"/>
    <property type="match status" value="1"/>
</dbReference>
<dbReference type="Pfam" id="PF01352">
    <property type="entry name" value="KRAB"/>
    <property type="match status" value="1"/>
</dbReference>
<gene>
    <name evidence="10" type="primary">LOC106500480</name>
</gene>
<accession>A0ABM4E664</accession>
<dbReference type="PANTHER" id="PTHR22930">
    <property type="match status" value="1"/>
</dbReference>
<dbReference type="InterPro" id="IPR045249">
    <property type="entry name" value="HARBI1-like"/>
</dbReference>
<dbReference type="Proteomes" id="UP001652627">
    <property type="component" value="Chromosome 2"/>
</dbReference>
<keyword evidence="9" id="KW-1185">Reference proteome</keyword>
<comment type="subcellular location">
    <subcellularLocation>
        <location evidence="2">Nucleus</location>
    </subcellularLocation>
</comment>
<protein>
    <submittedName>
        <fullName evidence="10">Uncharacterized protein isoform X2</fullName>
    </submittedName>
</protein>
<sequence>MPRTGCAQVPVTFEDVAIYFSPEEWAELAEWQKDLYWDVMRENYELVASLGADTPGPQLDLLSKLERGEELRIEDLCGELRMGNLWGERAGGLDTPSMGAGVAGPKPTLVSKLERGEQLHFRDLWGERNGGMPDTLWMGAGVAGPKPTLVSKLEQGEERHARDGQGEPLICSSCGKRRNGGILNASCTARDPLHELLLMASHLFMLWGRRAERRFMAFRAFLRCRRALNWEDDDDTFMADWEDMMNAAIAAQSPCVDRRFWSKRTSTAWWDHIVLQTWDDQEWLQNFHMRKQTFLELCEELTPALRRQSTQFREPIPVQKRVAIAIWKLATPGCYRSVASQFGVGKSTVGLVVMEVCDAILKVVYPRVVAMKNVPEIRAAFQKMGFPNCAGAIDATHVPIVCPPEGANEYANCNGYYSLVLQGLVDHRGRFMNTNVGSTGKVHDAKVLTRSGIYMLGQAGTLFPPNDIVINGVSVPTVILGDPAYPLLPWLMTPYHGHMSPGKRKFNETLSNCRVVVEHAFGRLKARWRCLQNRLDANVANAIRMIVACCTLHNICEAKGEYFCTEWSQDTDGLLNRFAQPESAPINTSTCSREAREIRDAICAHILATQEDPKE</sequence>
<dbReference type="PROSITE" id="PS50805">
    <property type="entry name" value="KRAB"/>
    <property type="match status" value="1"/>
</dbReference>
<dbReference type="CDD" id="cd07765">
    <property type="entry name" value="KRAB_A-box"/>
    <property type="match status" value="1"/>
</dbReference>
<dbReference type="RefSeq" id="XP_067148209.1">
    <property type="nucleotide sequence ID" value="XM_067292108.1"/>
</dbReference>
<evidence type="ECO:0000256" key="4">
    <source>
        <dbReference type="ARBA" id="ARBA00022722"/>
    </source>
</evidence>
<dbReference type="Gene3D" id="6.10.140.140">
    <property type="match status" value="1"/>
</dbReference>
<keyword evidence="4" id="KW-0540">Nuclease</keyword>
<name>A0ABM4E664_9AVES</name>
<evidence type="ECO:0000313" key="10">
    <source>
        <dbReference type="RefSeq" id="XP_067148209.1"/>
    </source>
</evidence>
<keyword evidence="5" id="KW-0479">Metal-binding</keyword>
<reference evidence="10" key="2">
    <citation type="submission" date="2025-08" db="UniProtKB">
        <authorList>
            <consortium name="RefSeq"/>
        </authorList>
    </citation>
    <scope>IDENTIFICATION</scope>
    <source>
        <tissue evidence="10">Blood</tissue>
    </source>
</reference>
<dbReference type="InterPro" id="IPR001909">
    <property type="entry name" value="KRAB"/>
</dbReference>
<evidence type="ECO:0000256" key="3">
    <source>
        <dbReference type="ARBA" id="ARBA00006958"/>
    </source>
</evidence>
<keyword evidence="6" id="KW-0378">Hydrolase</keyword>
<reference evidence="9" key="1">
    <citation type="submission" date="2025-05" db="UniProtKB">
        <authorList>
            <consortium name="RefSeq"/>
        </authorList>
    </citation>
    <scope>NUCLEOTIDE SEQUENCE [LARGE SCALE GENOMIC DNA]</scope>
</reference>
<comment type="similarity">
    <text evidence="3">Belongs to the HARBI1 family.</text>
</comment>
<evidence type="ECO:0000256" key="5">
    <source>
        <dbReference type="ARBA" id="ARBA00022723"/>
    </source>
</evidence>
<comment type="cofactor">
    <cofactor evidence="1">
        <name>a divalent metal cation</name>
        <dbReference type="ChEBI" id="CHEBI:60240"/>
    </cofactor>
</comment>
<proteinExistence type="inferred from homology"/>
<dbReference type="SUPFAM" id="SSF109640">
    <property type="entry name" value="KRAB domain (Kruppel-associated box)"/>
    <property type="match status" value="1"/>
</dbReference>
<feature type="domain" description="KRAB" evidence="8">
    <location>
        <begin position="11"/>
        <end position="84"/>
    </location>
</feature>
<evidence type="ECO:0000256" key="7">
    <source>
        <dbReference type="ARBA" id="ARBA00023242"/>
    </source>
</evidence>